<dbReference type="Gene3D" id="3.30.110.40">
    <property type="entry name" value="TusA-like domain"/>
    <property type="match status" value="1"/>
</dbReference>
<evidence type="ECO:0000313" key="3">
    <source>
        <dbReference type="EMBL" id="HGL40625.1"/>
    </source>
</evidence>
<evidence type="ECO:0000256" key="1">
    <source>
        <dbReference type="ARBA" id="ARBA00008984"/>
    </source>
</evidence>
<dbReference type="EMBL" id="DTCM01000035">
    <property type="protein sequence ID" value="HGL40625.1"/>
    <property type="molecule type" value="Genomic_DNA"/>
</dbReference>
<reference evidence="4" key="1">
    <citation type="journal article" date="2020" name="mSystems">
        <title>Genome- and Community-Level Interaction Insights into Carbon Utilization and Element Cycling Functions of Hydrothermarchaeota in Hydrothermal Sediment.</title>
        <authorList>
            <person name="Zhou Z."/>
            <person name="Liu Y."/>
            <person name="Xu W."/>
            <person name="Pan J."/>
            <person name="Luo Z.H."/>
            <person name="Li M."/>
        </authorList>
    </citation>
    <scope>NUCLEOTIDE SEQUENCE [LARGE SCALE GENOMIC DNA]</scope>
    <source>
        <strain evidence="4">SpSt-613</strain>
        <strain evidence="3">SpSt-669</strain>
    </source>
</reference>
<name>A0A7C4DZF2_CALS0</name>
<dbReference type="PANTHER" id="PTHR33279:SF6">
    <property type="entry name" value="SULFUR CARRIER PROTEIN YEDF-RELATED"/>
    <property type="match status" value="1"/>
</dbReference>
<comment type="similarity">
    <text evidence="1">Belongs to the sulfur carrier protein TusA family.</text>
</comment>
<dbReference type="AlphaFoldDB" id="A0A7C4DZF2"/>
<dbReference type="GO" id="GO:0016740">
    <property type="term" value="F:transferase activity"/>
    <property type="evidence" value="ECO:0007669"/>
    <property type="project" value="UniProtKB-KW"/>
</dbReference>
<organism evidence="4">
    <name type="scientific">Caldiarchaeum subterraneum</name>
    <dbReference type="NCBI Taxonomy" id="311458"/>
    <lineage>
        <taxon>Archaea</taxon>
        <taxon>Nitrososphaerota</taxon>
        <taxon>Candidatus Caldarchaeales</taxon>
        <taxon>Candidatus Caldarchaeaceae</taxon>
        <taxon>Candidatus Caldarchaeum</taxon>
    </lineage>
</organism>
<proteinExistence type="inferred from homology"/>
<sequence length="81" mass="8850">MSQSVRKVIDSRGSFCPGPLTDLFKAYREAKNGDVLELLATDPAAKSDVQAWARKTGNVIEQIVEEQGYIRIVVRVTAKGG</sequence>
<accession>A0A7C4DZF2</accession>
<keyword evidence="4" id="KW-0808">Transferase</keyword>
<evidence type="ECO:0000313" key="4">
    <source>
        <dbReference type="EMBL" id="HGN90104.1"/>
    </source>
</evidence>
<dbReference type="CDD" id="cd00291">
    <property type="entry name" value="SirA_YedF_YeeD"/>
    <property type="match status" value="1"/>
</dbReference>
<comment type="caution">
    <text evidence="4">The sequence shown here is derived from an EMBL/GenBank/DDBJ whole genome shotgun (WGS) entry which is preliminary data.</text>
</comment>
<dbReference type="PANTHER" id="PTHR33279">
    <property type="entry name" value="SULFUR CARRIER PROTEIN YEDF-RELATED"/>
    <property type="match status" value="1"/>
</dbReference>
<feature type="domain" description="UPF0033" evidence="2">
    <location>
        <begin position="7"/>
        <end position="75"/>
    </location>
</feature>
<evidence type="ECO:0000259" key="2">
    <source>
        <dbReference type="Pfam" id="PF01206"/>
    </source>
</evidence>
<dbReference type="SUPFAM" id="SSF64307">
    <property type="entry name" value="SirA-like"/>
    <property type="match status" value="1"/>
</dbReference>
<dbReference type="InterPro" id="IPR001455">
    <property type="entry name" value="TusA-like"/>
</dbReference>
<dbReference type="InterPro" id="IPR036868">
    <property type="entry name" value="TusA-like_sf"/>
</dbReference>
<protein>
    <submittedName>
        <fullName evidence="4">Sulfurtransferase TusA family protein</fullName>
    </submittedName>
</protein>
<gene>
    <name evidence="4" type="ORF">ENT82_03120</name>
    <name evidence="3" type="ORF">ENU43_03045</name>
</gene>
<dbReference type="EMBL" id="DTAD01000033">
    <property type="protein sequence ID" value="HGN90104.1"/>
    <property type="molecule type" value="Genomic_DNA"/>
</dbReference>
<dbReference type="Pfam" id="PF01206">
    <property type="entry name" value="TusA"/>
    <property type="match status" value="1"/>
</dbReference>